<name>A0A7W6JF95_9CAUL</name>
<evidence type="ECO:0000313" key="2">
    <source>
        <dbReference type="Proteomes" id="UP000529946"/>
    </source>
</evidence>
<organism evidence="1 2">
    <name type="scientific">Brevundimonas lenta</name>
    <dbReference type="NCBI Taxonomy" id="424796"/>
    <lineage>
        <taxon>Bacteria</taxon>
        <taxon>Pseudomonadati</taxon>
        <taxon>Pseudomonadota</taxon>
        <taxon>Alphaproteobacteria</taxon>
        <taxon>Caulobacterales</taxon>
        <taxon>Caulobacteraceae</taxon>
        <taxon>Brevundimonas</taxon>
    </lineage>
</organism>
<accession>A0A7W6JF95</accession>
<dbReference type="AlphaFoldDB" id="A0A7W6JF95"/>
<comment type="caution">
    <text evidence="1">The sequence shown here is derived from an EMBL/GenBank/DDBJ whole genome shotgun (WGS) entry which is preliminary data.</text>
</comment>
<gene>
    <name evidence="1" type="ORF">GGR12_002962</name>
</gene>
<sequence length="51" mass="6203">MEEMHRTHKELTWGWAALLDDWRKSRTRQRVRRTRTVVTPWSTHSPNGWSA</sequence>
<protein>
    <submittedName>
        <fullName evidence="1">Uncharacterized protein</fullName>
    </submittedName>
</protein>
<proteinExistence type="predicted"/>
<dbReference type="Proteomes" id="UP000529946">
    <property type="component" value="Unassembled WGS sequence"/>
</dbReference>
<keyword evidence="2" id="KW-1185">Reference proteome</keyword>
<reference evidence="1 2" key="1">
    <citation type="submission" date="2020-08" db="EMBL/GenBank/DDBJ databases">
        <title>Genomic Encyclopedia of Type Strains, Phase IV (KMG-IV): sequencing the most valuable type-strain genomes for metagenomic binning, comparative biology and taxonomic classification.</title>
        <authorList>
            <person name="Goeker M."/>
        </authorList>
    </citation>
    <scope>NUCLEOTIDE SEQUENCE [LARGE SCALE GENOMIC DNA]</scope>
    <source>
        <strain evidence="1 2">DSM 23960</strain>
    </source>
</reference>
<dbReference type="EMBL" id="JACIDM010000003">
    <property type="protein sequence ID" value="MBB4084074.1"/>
    <property type="molecule type" value="Genomic_DNA"/>
</dbReference>
<evidence type="ECO:0000313" key="1">
    <source>
        <dbReference type="EMBL" id="MBB4084074.1"/>
    </source>
</evidence>